<dbReference type="AlphaFoldDB" id="G2KPL0"/>
<dbReference type="Pfam" id="PF00293">
    <property type="entry name" value="NUDIX"/>
    <property type="match status" value="1"/>
</dbReference>
<reference evidence="4 5" key="1">
    <citation type="journal article" date="2011" name="BMC Genomics">
        <title>Genomic insights into an obligate epibiotic bacterial predator: Micavibrio aeruginosavorus ARL-13.</title>
        <authorList>
            <person name="Wang Z."/>
            <person name="Kadouri D."/>
            <person name="Wu M."/>
        </authorList>
    </citation>
    <scope>NUCLEOTIDE SEQUENCE [LARGE SCALE GENOMIC DNA]</scope>
    <source>
        <strain evidence="4 5">ARL-13</strain>
    </source>
</reference>
<evidence type="ECO:0000313" key="4">
    <source>
        <dbReference type="EMBL" id="AEP09510.1"/>
    </source>
</evidence>
<feature type="domain" description="Nudix hydrolase" evidence="3">
    <location>
        <begin position="29"/>
        <end position="174"/>
    </location>
</feature>
<dbReference type="eggNOG" id="COG1051">
    <property type="taxonomic scope" value="Bacteria"/>
</dbReference>
<sequence>MDSRLRGNDIKEKIKRKRTSMAQDFSNLPFRPCVGIALFNDEGKVFVGERIDTPGAWQMPQGGIDAGEDIKVAFYREMVEEIGTDKADILRIMERPLRYTLPPHLLGKLWNGQYGGQEQIWVAARFTGTESDIVIHTGHNGADPEFKAWKWVSFDEILDLIVPFKRDTYREVIAAFADIANT</sequence>
<evidence type="ECO:0000259" key="3">
    <source>
        <dbReference type="PROSITE" id="PS51462"/>
    </source>
</evidence>
<dbReference type="InterPro" id="IPR022927">
    <property type="entry name" value="RppH"/>
</dbReference>
<dbReference type="InterPro" id="IPR000086">
    <property type="entry name" value="NUDIX_hydrolase_dom"/>
</dbReference>
<dbReference type="GO" id="GO:0034432">
    <property type="term" value="F:bis(5'-adenosyl)-pentaphosphatase activity"/>
    <property type="evidence" value="ECO:0007669"/>
    <property type="project" value="TreeGrafter"/>
</dbReference>
<organism evidence="4 5">
    <name type="scientific">Micavibrio aeruginosavorus (strain ARL-13)</name>
    <dbReference type="NCBI Taxonomy" id="856793"/>
    <lineage>
        <taxon>Bacteria</taxon>
        <taxon>Pseudomonadati</taxon>
        <taxon>Bdellovibrionota</taxon>
        <taxon>Bdellovibrionia</taxon>
        <taxon>Bdellovibrionales</taxon>
        <taxon>Pseudobdellovibrionaceae</taxon>
        <taxon>Micavibrio</taxon>
    </lineage>
</organism>
<dbReference type="EMBL" id="CP002382">
    <property type="protein sequence ID" value="AEP09510.1"/>
    <property type="molecule type" value="Genomic_DNA"/>
</dbReference>
<proteinExistence type="inferred from homology"/>
<dbReference type="InterPro" id="IPR020084">
    <property type="entry name" value="NUDIX_hydrolase_CS"/>
</dbReference>
<evidence type="ECO:0000256" key="2">
    <source>
        <dbReference type="HAMAP-Rule" id="MF_00298"/>
    </source>
</evidence>
<evidence type="ECO:0000313" key="5">
    <source>
        <dbReference type="Proteomes" id="UP000009286"/>
    </source>
</evidence>
<feature type="short sequence motif" description="Nudix box" evidence="2">
    <location>
        <begin position="62"/>
        <end position="83"/>
    </location>
</feature>
<dbReference type="GO" id="GO:0019693">
    <property type="term" value="P:ribose phosphate metabolic process"/>
    <property type="evidence" value="ECO:0007669"/>
    <property type="project" value="TreeGrafter"/>
</dbReference>
<name>G2KPL0_MICAA</name>
<dbReference type="CDD" id="cd03671">
    <property type="entry name" value="NUDIX_Ap4A_hydrolase_plant_like"/>
    <property type="match status" value="1"/>
</dbReference>
<evidence type="ECO:0000256" key="1">
    <source>
        <dbReference type="ARBA" id="ARBA00022801"/>
    </source>
</evidence>
<dbReference type="NCBIfam" id="NF001938">
    <property type="entry name" value="PRK00714.1-5"/>
    <property type="match status" value="1"/>
</dbReference>
<gene>
    <name evidence="4" type="primary">nudT25</name>
    <name evidence="2" type="synonym">nudH</name>
    <name evidence="2" type="synonym">rppH</name>
    <name evidence="4" type="ordered locus">MICA_1187</name>
</gene>
<dbReference type="HOGENOM" id="CLU_087195_3_0_5"/>
<dbReference type="GO" id="GO:0006753">
    <property type="term" value="P:nucleoside phosphate metabolic process"/>
    <property type="evidence" value="ECO:0007669"/>
    <property type="project" value="TreeGrafter"/>
</dbReference>
<dbReference type="PROSITE" id="PS00893">
    <property type="entry name" value="NUDIX_BOX"/>
    <property type="match status" value="1"/>
</dbReference>
<keyword evidence="1 2" id="KW-0378">Hydrolase</keyword>
<dbReference type="EC" id="3.6.1.-" evidence="2"/>
<protein>
    <recommendedName>
        <fullName evidence="2">RNA pyrophosphohydrolase</fullName>
        <ecNumber evidence="2">3.6.1.-</ecNumber>
    </recommendedName>
    <alternativeName>
        <fullName evidence="2">(Di)nucleoside polyphosphate hydrolase</fullName>
    </alternativeName>
</protein>
<dbReference type="PANTHER" id="PTHR11839">
    <property type="entry name" value="UDP/ADP-SUGAR PYROPHOSPHATASE"/>
    <property type="match status" value="1"/>
</dbReference>
<dbReference type="HAMAP" id="MF_00298">
    <property type="entry name" value="Nudix_RppH"/>
    <property type="match status" value="1"/>
</dbReference>
<keyword evidence="5" id="KW-1185">Reference proteome</keyword>
<comment type="function">
    <text evidence="2">Accelerates the degradation of transcripts by removing pyrophosphate from the 5'-end of triphosphorylated RNA, leading to a more labile monophosphorylated state that can stimulate subsequent ribonuclease cleavage.</text>
</comment>
<dbReference type="STRING" id="856793.MICA_1187"/>
<comment type="similarity">
    <text evidence="2">Belongs to the Nudix hydrolase family. RppH subfamily.</text>
</comment>
<accession>G2KPL0</accession>
<comment type="cofactor">
    <cofactor evidence="2">
        <name>a divalent metal cation</name>
        <dbReference type="ChEBI" id="CHEBI:60240"/>
    </cofactor>
</comment>
<dbReference type="GO" id="GO:0008893">
    <property type="term" value="F:guanosine-3',5'-bis(diphosphate) 3'-diphosphatase activity"/>
    <property type="evidence" value="ECO:0007669"/>
    <property type="project" value="TreeGrafter"/>
</dbReference>
<dbReference type="InterPro" id="IPR015797">
    <property type="entry name" value="NUDIX_hydrolase-like_dom_sf"/>
</dbReference>
<dbReference type="OrthoDB" id="9816040at2"/>
<dbReference type="Proteomes" id="UP000009286">
    <property type="component" value="Chromosome"/>
</dbReference>
<dbReference type="SUPFAM" id="SSF55811">
    <property type="entry name" value="Nudix"/>
    <property type="match status" value="1"/>
</dbReference>
<dbReference type="Gene3D" id="3.90.79.10">
    <property type="entry name" value="Nucleoside Triphosphate Pyrophosphohydrolase"/>
    <property type="match status" value="1"/>
</dbReference>
<dbReference type="PROSITE" id="PS51462">
    <property type="entry name" value="NUDIX"/>
    <property type="match status" value="1"/>
</dbReference>
<dbReference type="PANTHER" id="PTHR11839:SF22">
    <property type="entry name" value="NUDIX HYDROLASE 26, CHLOROPLASTIC"/>
    <property type="match status" value="1"/>
</dbReference>
<dbReference type="KEGG" id="mai:MICA_1187"/>